<dbReference type="SUPFAM" id="SSF103481">
    <property type="entry name" value="Multidrug resistance efflux transporter EmrE"/>
    <property type="match status" value="2"/>
</dbReference>
<dbReference type="PANTHER" id="PTHR32322">
    <property type="entry name" value="INNER MEMBRANE TRANSPORTER"/>
    <property type="match status" value="1"/>
</dbReference>
<comment type="similarity">
    <text evidence="2">Belongs to the EamA transporter family.</text>
</comment>
<evidence type="ECO:0000256" key="6">
    <source>
        <dbReference type="SAM" id="Phobius"/>
    </source>
</evidence>
<dbReference type="AlphaFoldDB" id="A0A4Q0ML41"/>
<comment type="caution">
    <text evidence="8">The sequence shown here is derived from an EMBL/GenBank/DDBJ whole genome shotgun (WGS) entry which is preliminary data.</text>
</comment>
<organism evidence="8 9">
    <name type="scientific">Hansschlegelia zhihuaiae</name>
    <dbReference type="NCBI Taxonomy" id="405005"/>
    <lineage>
        <taxon>Bacteria</taxon>
        <taxon>Pseudomonadati</taxon>
        <taxon>Pseudomonadota</taxon>
        <taxon>Alphaproteobacteria</taxon>
        <taxon>Hyphomicrobiales</taxon>
        <taxon>Methylopilaceae</taxon>
        <taxon>Hansschlegelia</taxon>
    </lineage>
</organism>
<feature type="transmembrane region" description="Helical" evidence="6">
    <location>
        <begin position="215"/>
        <end position="234"/>
    </location>
</feature>
<dbReference type="GO" id="GO:0016020">
    <property type="term" value="C:membrane"/>
    <property type="evidence" value="ECO:0007669"/>
    <property type="project" value="UniProtKB-SubCell"/>
</dbReference>
<proteinExistence type="inferred from homology"/>
<sequence length="295" mass="29830">MDVRQERLGLLLGVIGVVIFGATLPATRVAVPELGFAFVTAGRAAGAGLIALAVLAALRRPVPDAPTLGLLALVSLGVVWGFPLFSSYAMTRASSAHGGVILAILPLATALAGAAINGERPSGRFWGFAALGAALVLGFALGKGDEGEAGLGLGELALIAAVVSAAVGYAISAKVARGMAGWEVISWAVVISLPASVPVAFRTAPADFSAVSADAWTAFLYVTVMSQYVGFFAWNAGLKLGGVARVSQVQLLQTFVTLAIAALVLSEPVDAGTVLFAVGVVAVVALGRRAPIRRA</sequence>
<feature type="transmembrane region" description="Helical" evidence="6">
    <location>
        <begin position="7"/>
        <end position="24"/>
    </location>
</feature>
<reference evidence="8 9" key="1">
    <citation type="submission" date="2018-12" db="EMBL/GenBank/DDBJ databases">
        <title>bacterium Hansschlegelia zhihuaiae S113.</title>
        <authorList>
            <person name="He J."/>
        </authorList>
    </citation>
    <scope>NUCLEOTIDE SEQUENCE [LARGE SCALE GENOMIC DNA]</scope>
    <source>
        <strain evidence="8 9">S 113</strain>
    </source>
</reference>
<keyword evidence="3 6" id="KW-0812">Transmembrane</keyword>
<feature type="transmembrane region" description="Helical" evidence="6">
    <location>
        <begin position="153"/>
        <end position="172"/>
    </location>
</feature>
<dbReference type="Pfam" id="PF00892">
    <property type="entry name" value="EamA"/>
    <property type="match status" value="2"/>
</dbReference>
<dbReference type="OrthoDB" id="9784288at2"/>
<feature type="domain" description="EamA" evidence="7">
    <location>
        <begin position="8"/>
        <end position="134"/>
    </location>
</feature>
<keyword evidence="9" id="KW-1185">Reference proteome</keyword>
<feature type="transmembrane region" description="Helical" evidence="6">
    <location>
        <begin position="184"/>
        <end position="203"/>
    </location>
</feature>
<name>A0A4Q0ML41_9HYPH</name>
<evidence type="ECO:0000256" key="2">
    <source>
        <dbReference type="ARBA" id="ARBA00007362"/>
    </source>
</evidence>
<evidence type="ECO:0000313" key="8">
    <source>
        <dbReference type="EMBL" id="RXF74380.1"/>
    </source>
</evidence>
<evidence type="ECO:0000256" key="5">
    <source>
        <dbReference type="ARBA" id="ARBA00023136"/>
    </source>
</evidence>
<evidence type="ECO:0000313" key="9">
    <source>
        <dbReference type="Proteomes" id="UP000289708"/>
    </source>
</evidence>
<dbReference type="PANTHER" id="PTHR32322:SF2">
    <property type="entry name" value="EAMA DOMAIN-CONTAINING PROTEIN"/>
    <property type="match status" value="1"/>
</dbReference>
<comment type="subcellular location">
    <subcellularLocation>
        <location evidence="1">Membrane</location>
        <topology evidence="1">Multi-pass membrane protein</topology>
    </subcellularLocation>
</comment>
<protein>
    <submittedName>
        <fullName evidence="8">DMT family transporter</fullName>
    </submittedName>
</protein>
<feature type="transmembrane region" description="Helical" evidence="6">
    <location>
        <begin position="70"/>
        <end position="90"/>
    </location>
</feature>
<feature type="transmembrane region" description="Helical" evidence="6">
    <location>
        <begin position="96"/>
        <end position="116"/>
    </location>
</feature>
<feature type="domain" description="EamA" evidence="7">
    <location>
        <begin position="153"/>
        <end position="286"/>
    </location>
</feature>
<feature type="transmembrane region" description="Helical" evidence="6">
    <location>
        <begin position="246"/>
        <end position="265"/>
    </location>
</feature>
<feature type="transmembrane region" description="Helical" evidence="6">
    <location>
        <begin position="36"/>
        <end position="58"/>
    </location>
</feature>
<evidence type="ECO:0000256" key="1">
    <source>
        <dbReference type="ARBA" id="ARBA00004141"/>
    </source>
</evidence>
<feature type="transmembrane region" description="Helical" evidence="6">
    <location>
        <begin position="123"/>
        <end position="141"/>
    </location>
</feature>
<evidence type="ECO:0000259" key="7">
    <source>
        <dbReference type="Pfam" id="PF00892"/>
    </source>
</evidence>
<feature type="transmembrane region" description="Helical" evidence="6">
    <location>
        <begin position="271"/>
        <end position="287"/>
    </location>
</feature>
<keyword evidence="4 6" id="KW-1133">Transmembrane helix</keyword>
<gene>
    <name evidence="8" type="ORF">EK403_06055</name>
</gene>
<dbReference type="Proteomes" id="UP000289708">
    <property type="component" value="Unassembled WGS sequence"/>
</dbReference>
<accession>A0A4Q0ML41</accession>
<dbReference type="EMBL" id="RYFI01000004">
    <property type="protein sequence ID" value="RXF74380.1"/>
    <property type="molecule type" value="Genomic_DNA"/>
</dbReference>
<dbReference type="InterPro" id="IPR037185">
    <property type="entry name" value="EmrE-like"/>
</dbReference>
<evidence type="ECO:0000256" key="3">
    <source>
        <dbReference type="ARBA" id="ARBA00022692"/>
    </source>
</evidence>
<dbReference type="InterPro" id="IPR000620">
    <property type="entry name" value="EamA_dom"/>
</dbReference>
<evidence type="ECO:0000256" key="4">
    <source>
        <dbReference type="ARBA" id="ARBA00022989"/>
    </source>
</evidence>
<dbReference type="RefSeq" id="WP_128776605.1">
    <property type="nucleotide sequence ID" value="NZ_RYFI01000004.1"/>
</dbReference>
<dbReference type="InterPro" id="IPR050638">
    <property type="entry name" value="AA-Vitamin_Transporters"/>
</dbReference>
<keyword evidence="5 6" id="KW-0472">Membrane</keyword>